<dbReference type="InterPro" id="IPR013745">
    <property type="entry name" value="Bit61/PRR5"/>
</dbReference>
<dbReference type="EMBL" id="OV696692">
    <property type="protein sequence ID" value="CAH1270230.1"/>
    <property type="molecule type" value="Genomic_DNA"/>
</dbReference>
<sequence length="334" mass="36998">MNLTHQAIPGIGELIASRQSLPRRSSHRPPPVRSPTKIPVQSGRPRGFAQPEWYSVQSAVVSLFQHKKLPPNELDLLNDKIRMLMKTEVGPFILDYFQNQLLKKGMVILREKIKREKGQQLLECLSDIWDYFFCEVLPMLQAIFCPVQATGFSVREMSLVGFRDTILLKIAFSDALDIPDVVISPSITQMLLVLQSVHDNNPEYLQLESLVARLVSPYLGLRGLYMGGPEPLIPANKPVTVVLRQKTLGDEPLKGERPLSMQLFPSQQLDEQLPAPGRGEAHKRTPSAVGQGLDPLVEGEVMTRGYGRRHSIAGGGAGDSPKSPDRVTQVAGSD</sequence>
<comment type="similarity">
    <text evidence="1">Belongs to the PROTOR family.</text>
</comment>
<protein>
    <submittedName>
        <fullName evidence="3">PRR5 protein</fullName>
    </submittedName>
</protein>
<name>A0A8K0F0L5_BRALA</name>
<accession>A0A8K0F0L5</accession>
<evidence type="ECO:0000313" key="4">
    <source>
        <dbReference type="Proteomes" id="UP000838412"/>
    </source>
</evidence>
<keyword evidence="4" id="KW-1185">Reference proteome</keyword>
<dbReference type="Pfam" id="PF08539">
    <property type="entry name" value="HbrB"/>
    <property type="match status" value="1"/>
</dbReference>
<dbReference type="GO" id="GO:0031932">
    <property type="term" value="C:TORC2 complex"/>
    <property type="evidence" value="ECO:0007669"/>
    <property type="project" value="TreeGrafter"/>
</dbReference>
<proteinExistence type="inferred from homology"/>
<reference evidence="3" key="1">
    <citation type="submission" date="2022-01" db="EMBL/GenBank/DDBJ databases">
        <authorList>
            <person name="Braso-Vives M."/>
        </authorList>
    </citation>
    <scope>NUCLEOTIDE SEQUENCE</scope>
</reference>
<gene>
    <name evidence="3" type="primary">PRR5</name>
    <name evidence="3" type="ORF">BLAG_LOCUS22592</name>
</gene>
<dbReference type="PANTHER" id="PTHR32428:SF2">
    <property type="entry name" value="TARGET OF RAPAMYCIN COMPLEX 2 SUBUNIT BIT61-RELATED"/>
    <property type="match status" value="1"/>
</dbReference>
<evidence type="ECO:0000256" key="2">
    <source>
        <dbReference type="SAM" id="MobiDB-lite"/>
    </source>
</evidence>
<evidence type="ECO:0000313" key="3">
    <source>
        <dbReference type="EMBL" id="CAH1270230.1"/>
    </source>
</evidence>
<organism evidence="3 4">
    <name type="scientific">Branchiostoma lanceolatum</name>
    <name type="common">Common lancelet</name>
    <name type="synonym">Amphioxus lanceolatum</name>
    <dbReference type="NCBI Taxonomy" id="7740"/>
    <lineage>
        <taxon>Eukaryota</taxon>
        <taxon>Metazoa</taxon>
        <taxon>Chordata</taxon>
        <taxon>Cephalochordata</taxon>
        <taxon>Leptocardii</taxon>
        <taxon>Amphioxiformes</taxon>
        <taxon>Branchiostomatidae</taxon>
        <taxon>Branchiostoma</taxon>
    </lineage>
</organism>
<dbReference type="OrthoDB" id="2290221at2759"/>
<feature type="region of interest" description="Disordered" evidence="2">
    <location>
        <begin position="271"/>
        <end position="334"/>
    </location>
</feature>
<dbReference type="PANTHER" id="PTHR32428">
    <property type="entry name" value="TARGET OF RAPAMYCIN COMPLEX 2 SUBUNIT BIT61-RELATED"/>
    <property type="match status" value="1"/>
</dbReference>
<dbReference type="AlphaFoldDB" id="A0A8K0F0L5"/>
<feature type="region of interest" description="Disordered" evidence="2">
    <location>
        <begin position="18"/>
        <end position="45"/>
    </location>
</feature>
<dbReference type="Proteomes" id="UP000838412">
    <property type="component" value="Chromosome 7"/>
</dbReference>
<evidence type="ECO:0000256" key="1">
    <source>
        <dbReference type="ARBA" id="ARBA00010453"/>
    </source>
</evidence>
<dbReference type="GO" id="GO:0038203">
    <property type="term" value="P:TORC2 signaling"/>
    <property type="evidence" value="ECO:0007669"/>
    <property type="project" value="TreeGrafter"/>
</dbReference>